<dbReference type="RefSeq" id="WP_386163008.1">
    <property type="nucleotide sequence ID" value="NZ_JBHMBS010000038.1"/>
</dbReference>
<dbReference type="Proteomes" id="UP001589610">
    <property type="component" value="Unassembled WGS sequence"/>
</dbReference>
<comment type="caution">
    <text evidence="1">The sequence shown here is derived from an EMBL/GenBank/DDBJ whole genome shotgun (WGS) entry which is preliminary data.</text>
</comment>
<dbReference type="EMBL" id="JBHMBS010000038">
    <property type="protein sequence ID" value="MFB9681749.1"/>
    <property type="molecule type" value="Genomic_DNA"/>
</dbReference>
<evidence type="ECO:0000313" key="1">
    <source>
        <dbReference type="EMBL" id="MFB9681749.1"/>
    </source>
</evidence>
<accession>A0ABV5TRI4</accession>
<gene>
    <name evidence="1" type="ORF">ACFFRH_40265</name>
</gene>
<reference evidence="1 2" key="1">
    <citation type="submission" date="2024-09" db="EMBL/GenBank/DDBJ databases">
        <authorList>
            <person name="Sun Q."/>
            <person name="Mori K."/>
        </authorList>
    </citation>
    <scope>NUCLEOTIDE SEQUENCE [LARGE SCALE GENOMIC DNA]</scope>
    <source>
        <strain evidence="1 2">JCM 3028</strain>
    </source>
</reference>
<organism evidence="1 2">
    <name type="scientific">Streptosporangium vulgare</name>
    <dbReference type="NCBI Taxonomy" id="46190"/>
    <lineage>
        <taxon>Bacteria</taxon>
        <taxon>Bacillati</taxon>
        <taxon>Actinomycetota</taxon>
        <taxon>Actinomycetes</taxon>
        <taxon>Streptosporangiales</taxon>
        <taxon>Streptosporangiaceae</taxon>
        <taxon>Streptosporangium</taxon>
    </lineage>
</organism>
<sequence>MSWQDLTKSWQDTSVDYCDVCGNLLIHTYWRFTDGDATLRACRQGDEALWYRLKRLRADYPPIDRTLPAGLAAARDARE</sequence>
<keyword evidence="2" id="KW-1185">Reference proteome</keyword>
<evidence type="ECO:0000313" key="2">
    <source>
        <dbReference type="Proteomes" id="UP001589610"/>
    </source>
</evidence>
<protein>
    <submittedName>
        <fullName evidence="1">Uncharacterized protein</fullName>
    </submittedName>
</protein>
<name>A0ABV5TRI4_9ACTN</name>
<proteinExistence type="predicted"/>